<dbReference type="PANTHER" id="PTHR43798:SF33">
    <property type="entry name" value="HYDROLASE, PUTATIVE (AFU_ORTHOLOGUE AFUA_2G14860)-RELATED"/>
    <property type="match status" value="1"/>
</dbReference>
<dbReference type="SUPFAM" id="SSF53474">
    <property type="entry name" value="alpha/beta-Hydrolases"/>
    <property type="match status" value="1"/>
</dbReference>
<feature type="region of interest" description="Disordered" evidence="1">
    <location>
        <begin position="1"/>
        <end position="23"/>
    </location>
</feature>
<feature type="compositionally biased region" description="Polar residues" evidence="1">
    <location>
        <begin position="10"/>
        <end position="23"/>
    </location>
</feature>
<dbReference type="Pfam" id="PF12697">
    <property type="entry name" value="Abhydrolase_6"/>
    <property type="match status" value="1"/>
</dbReference>
<dbReference type="InterPro" id="IPR029058">
    <property type="entry name" value="AB_hydrolase_fold"/>
</dbReference>
<proteinExistence type="predicted"/>
<protein>
    <submittedName>
        <fullName evidence="3">Unannotated protein</fullName>
    </submittedName>
</protein>
<evidence type="ECO:0000313" key="3">
    <source>
        <dbReference type="EMBL" id="CAB4343403.1"/>
    </source>
</evidence>
<evidence type="ECO:0000256" key="1">
    <source>
        <dbReference type="SAM" id="MobiDB-lite"/>
    </source>
</evidence>
<reference evidence="3" key="1">
    <citation type="submission" date="2020-05" db="EMBL/GenBank/DDBJ databases">
        <authorList>
            <person name="Chiriac C."/>
            <person name="Salcher M."/>
            <person name="Ghai R."/>
            <person name="Kavagutti S V."/>
        </authorList>
    </citation>
    <scope>NUCLEOTIDE SEQUENCE</scope>
</reference>
<dbReference type="PANTHER" id="PTHR43798">
    <property type="entry name" value="MONOACYLGLYCEROL LIPASE"/>
    <property type="match status" value="1"/>
</dbReference>
<organism evidence="3">
    <name type="scientific">freshwater metagenome</name>
    <dbReference type="NCBI Taxonomy" id="449393"/>
    <lineage>
        <taxon>unclassified sequences</taxon>
        <taxon>metagenomes</taxon>
        <taxon>ecological metagenomes</taxon>
    </lineage>
</organism>
<sequence>MKFGERFANNVPSRQKNSNSKVPVTTEIISKDEKLPALVLVHGLGSAGTIWKTLHGGLEDSFTIFPVDLPGHGSAPLHEEELDPQALAHSIVRTMTDEHGIENFHVAGNSLGGWIALEMAALYPEHVKSVTALAPAGLWREGPTQKFPPSLLARILAKISQYFLKLAYRLPLLKAMGYKKITHLWRELSFESCKDSVLAMASSIGYSPMWKAMRHKKFDAQVSEKIPVSIIFGDDDLTLPHPKAQVREVAPKHSRWIIVDNCAHVIMWNYPKLTVDLIKRTALTPQ</sequence>
<dbReference type="EMBL" id="CAESAB010000073">
    <property type="protein sequence ID" value="CAB4343403.1"/>
    <property type="molecule type" value="Genomic_DNA"/>
</dbReference>
<dbReference type="InterPro" id="IPR050266">
    <property type="entry name" value="AB_hydrolase_sf"/>
</dbReference>
<feature type="domain" description="AB hydrolase-1" evidence="2">
    <location>
        <begin position="38"/>
        <end position="276"/>
    </location>
</feature>
<dbReference type="AlphaFoldDB" id="A0A6J5ZVM0"/>
<dbReference type="InterPro" id="IPR000073">
    <property type="entry name" value="AB_hydrolase_1"/>
</dbReference>
<evidence type="ECO:0000259" key="2">
    <source>
        <dbReference type="Pfam" id="PF12697"/>
    </source>
</evidence>
<name>A0A6J5ZVM0_9ZZZZ</name>
<dbReference type="GO" id="GO:0016020">
    <property type="term" value="C:membrane"/>
    <property type="evidence" value="ECO:0007669"/>
    <property type="project" value="TreeGrafter"/>
</dbReference>
<dbReference type="PRINTS" id="PR00111">
    <property type="entry name" value="ABHYDROLASE"/>
</dbReference>
<accession>A0A6J5ZVM0</accession>
<gene>
    <name evidence="3" type="ORF">UFOPK3820_01187</name>
</gene>
<dbReference type="Gene3D" id="3.40.50.1820">
    <property type="entry name" value="alpha/beta hydrolase"/>
    <property type="match status" value="1"/>
</dbReference>